<dbReference type="RefSeq" id="WP_057930604.1">
    <property type="nucleotide sequence ID" value="NZ_LMZQ01000001.1"/>
</dbReference>
<keyword evidence="2" id="KW-1185">Reference proteome</keyword>
<protein>
    <submittedName>
        <fullName evidence="1">Uncharacterized protein</fullName>
    </submittedName>
</protein>
<sequence>MIVNLVPQDINFHRDWLSINKLTDGFSTTKTEQELKENGLYELKTLIITFALGEKFCIPFFSLSDPSGPNALPGQGRYGFQVSH</sequence>
<dbReference type="OrthoDB" id="9909469at2"/>
<organism evidence="1 2">
    <name type="scientific">Pedobacter ginsenosidimutans</name>
    <dbReference type="NCBI Taxonomy" id="687842"/>
    <lineage>
        <taxon>Bacteria</taxon>
        <taxon>Pseudomonadati</taxon>
        <taxon>Bacteroidota</taxon>
        <taxon>Sphingobacteriia</taxon>
        <taxon>Sphingobacteriales</taxon>
        <taxon>Sphingobacteriaceae</taxon>
        <taxon>Pedobacter</taxon>
    </lineage>
</organism>
<dbReference type="EMBL" id="LMZQ01000001">
    <property type="protein sequence ID" value="KRT17975.1"/>
    <property type="molecule type" value="Genomic_DNA"/>
</dbReference>
<dbReference type="STRING" id="687842.ASU31_01390"/>
<evidence type="ECO:0000313" key="2">
    <source>
        <dbReference type="Proteomes" id="UP000051950"/>
    </source>
</evidence>
<gene>
    <name evidence="1" type="ORF">ASU31_01390</name>
</gene>
<proteinExistence type="predicted"/>
<dbReference type="AlphaFoldDB" id="A0A0T5VVT0"/>
<name>A0A0T5VVT0_9SPHI</name>
<comment type="caution">
    <text evidence="1">The sequence shown here is derived from an EMBL/GenBank/DDBJ whole genome shotgun (WGS) entry which is preliminary data.</text>
</comment>
<dbReference type="Proteomes" id="UP000051950">
    <property type="component" value="Unassembled WGS sequence"/>
</dbReference>
<evidence type="ECO:0000313" key="1">
    <source>
        <dbReference type="EMBL" id="KRT17975.1"/>
    </source>
</evidence>
<accession>A0A0T5VVT0</accession>
<reference evidence="1 2" key="1">
    <citation type="submission" date="2015-11" db="EMBL/GenBank/DDBJ databases">
        <title>Sequence of Pedobacter ginsenosidimutans.</title>
        <authorList>
            <person name="Carson E."/>
            <person name="Keyser V."/>
            <person name="Newman J."/>
            <person name="Miller J."/>
        </authorList>
    </citation>
    <scope>NUCLEOTIDE SEQUENCE [LARGE SCALE GENOMIC DNA]</scope>
    <source>
        <strain evidence="1 2">KACC 14530</strain>
    </source>
</reference>